<evidence type="ECO:0000313" key="1">
    <source>
        <dbReference type="EMBL" id="PIQ70138.1"/>
    </source>
</evidence>
<evidence type="ECO:0000313" key="2">
    <source>
        <dbReference type="Proteomes" id="UP000231371"/>
    </source>
</evidence>
<comment type="caution">
    <text evidence="1">The sequence shown here is derived from an EMBL/GenBank/DDBJ whole genome shotgun (WGS) entry which is preliminary data.</text>
</comment>
<dbReference type="AlphaFoldDB" id="A0A2H0KFU3"/>
<sequence length="176" mass="19600">MKSRRKKGFTLLETFVALSILTFVVIGPLTLASYSIRSASLSQNQLTAFYLAQEAMEYVKNRRDINALNGNANWLKDLAPSGGGNGLCRNNKGCTVDIPYNDIQPCPGGGCPKMRYSSDTGFYHQNTSFGAESLFTRKIKLDNVSSYEEKVSITISWAEKFGARSFTLEENIFNWP</sequence>
<dbReference type="InterPro" id="IPR012902">
    <property type="entry name" value="N_methyl_site"/>
</dbReference>
<dbReference type="Proteomes" id="UP000231371">
    <property type="component" value="Unassembled WGS sequence"/>
</dbReference>
<dbReference type="PROSITE" id="PS00409">
    <property type="entry name" value="PROKAR_NTER_METHYL"/>
    <property type="match status" value="1"/>
</dbReference>
<evidence type="ECO:0008006" key="3">
    <source>
        <dbReference type="Google" id="ProtNLM"/>
    </source>
</evidence>
<accession>A0A2H0KFU3</accession>
<organism evidence="1 2">
    <name type="scientific">Candidatus Shapirobacteria bacterium CG11_big_fil_rev_8_21_14_0_20_40_12</name>
    <dbReference type="NCBI Taxonomy" id="1974889"/>
    <lineage>
        <taxon>Bacteria</taxon>
        <taxon>Candidatus Shapironibacteriota</taxon>
    </lineage>
</organism>
<proteinExistence type="predicted"/>
<gene>
    <name evidence="1" type="ORF">COV89_02080</name>
</gene>
<name>A0A2H0KFU3_9BACT</name>
<dbReference type="EMBL" id="PCVI01000033">
    <property type="protein sequence ID" value="PIQ70138.1"/>
    <property type="molecule type" value="Genomic_DNA"/>
</dbReference>
<reference evidence="1 2" key="1">
    <citation type="submission" date="2017-09" db="EMBL/GenBank/DDBJ databases">
        <title>Depth-based differentiation of microbial function through sediment-hosted aquifers and enrichment of novel symbionts in the deep terrestrial subsurface.</title>
        <authorList>
            <person name="Probst A.J."/>
            <person name="Ladd B."/>
            <person name="Jarett J.K."/>
            <person name="Geller-Mcgrath D.E."/>
            <person name="Sieber C.M."/>
            <person name="Emerson J.B."/>
            <person name="Anantharaman K."/>
            <person name="Thomas B.C."/>
            <person name="Malmstrom R."/>
            <person name="Stieglmeier M."/>
            <person name="Klingl A."/>
            <person name="Woyke T."/>
            <person name="Ryan C.M."/>
            <person name="Banfield J.F."/>
        </authorList>
    </citation>
    <scope>NUCLEOTIDE SEQUENCE [LARGE SCALE GENOMIC DNA]</scope>
    <source>
        <strain evidence="1">CG11_big_fil_rev_8_21_14_0_20_40_12</strain>
    </source>
</reference>
<protein>
    <recommendedName>
        <fullName evidence="3">Type II secretion system protein GspI C-terminal domain-containing protein</fullName>
    </recommendedName>
</protein>